<evidence type="ECO:0000313" key="2">
    <source>
        <dbReference type="Proteomes" id="UP000603904"/>
    </source>
</evidence>
<keyword evidence="2" id="KW-1185">Reference proteome</keyword>
<protein>
    <submittedName>
        <fullName evidence="1">Uncharacterized protein</fullName>
    </submittedName>
</protein>
<proteinExistence type="predicted"/>
<sequence>MWRAEAGIPLADHRTPPEWVEDMAMRFSAMGVDAAARPA</sequence>
<reference evidence="1 2" key="1">
    <citation type="submission" date="2021-01" db="EMBL/GenBank/DDBJ databases">
        <title>Whole genome shotgun sequence of Microbispora corallina NBRC 16416.</title>
        <authorList>
            <person name="Komaki H."/>
            <person name="Tamura T."/>
        </authorList>
    </citation>
    <scope>NUCLEOTIDE SEQUENCE [LARGE SCALE GENOMIC DNA]</scope>
    <source>
        <strain evidence="1 2">NBRC 16416</strain>
    </source>
</reference>
<gene>
    <name evidence="1" type="ORF">Mco01_25080</name>
</gene>
<organism evidence="1 2">
    <name type="scientific">Microbispora corallina</name>
    <dbReference type="NCBI Taxonomy" id="83302"/>
    <lineage>
        <taxon>Bacteria</taxon>
        <taxon>Bacillati</taxon>
        <taxon>Actinomycetota</taxon>
        <taxon>Actinomycetes</taxon>
        <taxon>Streptosporangiales</taxon>
        <taxon>Streptosporangiaceae</taxon>
        <taxon>Microbispora</taxon>
    </lineage>
</organism>
<dbReference type="Proteomes" id="UP000603904">
    <property type="component" value="Unassembled WGS sequence"/>
</dbReference>
<dbReference type="EMBL" id="BOOC01000009">
    <property type="protein sequence ID" value="GIH39508.1"/>
    <property type="molecule type" value="Genomic_DNA"/>
</dbReference>
<comment type="caution">
    <text evidence="1">The sequence shown here is derived from an EMBL/GenBank/DDBJ whole genome shotgun (WGS) entry which is preliminary data.</text>
</comment>
<evidence type="ECO:0000313" key="1">
    <source>
        <dbReference type="EMBL" id="GIH39508.1"/>
    </source>
</evidence>
<accession>A0ABQ4FXH6</accession>
<name>A0ABQ4FXH6_9ACTN</name>